<keyword evidence="6" id="KW-0560">Oxidoreductase</keyword>
<name>A0A8S2WWH9_9BILA</name>
<dbReference type="Pfam" id="PF02219">
    <property type="entry name" value="MTHFR"/>
    <property type="match status" value="1"/>
</dbReference>
<dbReference type="GO" id="GO:0005829">
    <property type="term" value="C:cytosol"/>
    <property type="evidence" value="ECO:0007669"/>
    <property type="project" value="TreeGrafter"/>
</dbReference>
<dbReference type="Proteomes" id="UP000681967">
    <property type="component" value="Unassembled WGS sequence"/>
</dbReference>
<dbReference type="EMBL" id="CAJOBJ010096707">
    <property type="protein sequence ID" value="CAF4568078.1"/>
    <property type="molecule type" value="Genomic_DNA"/>
</dbReference>
<dbReference type="PANTHER" id="PTHR45754:SF3">
    <property type="entry name" value="METHYLENETETRAHYDROFOLATE REDUCTASE (NADPH)"/>
    <property type="match status" value="1"/>
</dbReference>
<dbReference type="EMBL" id="CAJOBH010069374">
    <property type="protein sequence ID" value="CAF4464492.1"/>
    <property type="molecule type" value="Genomic_DNA"/>
</dbReference>
<evidence type="ECO:0000256" key="2">
    <source>
        <dbReference type="ARBA" id="ARBA00004777"/>
    </source>
</evidence>
<comment type="pathway">
    <text evidence="2 7">One-carbon metabolism; tetrahydrofolate interconversion.</text>
</comment>
<evidence type="ECO:0000256" key="4">
    <source>
        <dbReference type="ARBA" id="ARBA00022630"/>
    </source>
</evidence>
<evidence type="ECO:0000256" key="7">
    <source>
        <dbReference type="RuleBase" id="RU004254"/>
    </source>
</evidence>
<keyword evidence="5" id="KW-0274">FAD</keyword>
<comment type="caution">
    <text evidence="8">The sequence shown here is derived from an EMBL/GenBank/DDBJ whole genome shotgun (WGS) entry which is preliminary data.</text>
</comment>
<accession>A0A8S2WWH9</accession>
<evidence type="ECO:0000256" key="5">
    <source>
        <dbReference type="ARBA" id="ARBA00022827"/>
    </source>
</evidence>
<dbReference type="InterPro" id="IPR003171">
    <property type="entry name" value="Mehydrof_redctse-like"/>
</dbReference>
<evidence type="ECO:0000256" key="1">
    <source>
        <dbReference type="ARBA" id="ARBA00001974"/>
    </source>
</evidence>
<evidence type="ECO:0000256" key="3">
    <source>
        <dbReference type="ARBA" id="ARBA00006743"/>
    </source>
</evidence>
<evidence type="ECO:0000313" key="8">
    <source>
        <dbReference type="EMBL" id="CAF4464492.1"/>
    </source>
</evidence>
<evidence type="ECO:0000313" key="9">
    <source>
        <dbReference type="EMBL" id="CAF4568078.1"/>
    </source>
</evidence>
<proteinExistence type="inferred from homology"/>
<comment type="similarity">
    <text evidence="3">Belongs to the methylenetetrahydrofolate reductase family.</text>
</comment>
<dbReference type="SUPFAM" id="SSF51730">
    <property type="entry name" value="FAD-linked oxidoreductase"/>
    <property type="match status" value="1"/>
</dbReference>
<evidence type="ECO:0000313" key="10">
    <source>
        <dbReference type="Proteomes" id="UP000681967"/>
    </source>
</evidence>
<dbReference type="GO" id="GO:0071949">
    <property type="term" value="F:FAD binding"/>
    <property type="evidence" value="ECO:0007669"/>
    <property type="project" value="TreeGrafter"/>
</dbReference>
<dbReference type="InterPro" id="IPR029041">
    <property type="entry name" value="FAD-linked_oxidoreductase-like"/>
</dbReference>
<dbReference type="GO" id="GO:0004489">
    <property type="term" value="F:methylenetetrahydrofolate reductase [NAD(P)H] activity"/>
    <property type="evidence" value="ECO:0007669"/>
    <property type="project" value="InterPro"/>
</dbReference>
<dbReference type="PANTHER" id="PTHR45754">
    <property type="entry name" value="METHYLENETETRAHYDROFOLATE REDUCTASE"/>
    <property type="match status" value="1"/>
</dbReference>
<gene>
    <name evidence="8" type="ORF">BYL167_LOCUS34366</name>
    <name evidence="9" type="ORF">GIL414_LOCUS37543</name>
</gene>
<dbReference type="Proteomes" id="UP000681720">
    <property type="component" value="Unassembled WGS sequence"/>
</dbReference>
<comment type="cofactor">
    <cofactor evidence="1">
        <name>FAD</name>
        <dbReference type="ChEBI" id="CHEBI:57692"/>
    </cofactor>
</comment>
<sequence length="67" mass="7257">HPAGDPAGNKETSSMMIANTMLNYCGIDTMLHITCYGAKKAAMLEYLYKAKDCGIRSLLALRGGRFA</sequence>
<dbReference type="Gene3D" id="3.20.20.220">
    <property type="match status" value="1"/>
</dbReference>
<dbReference type="GO" id="GO:0009086">
    <property type="term" value="P:methionine biosynthetic process"/>
    <property type="evidence" value="ECO:0007669"/>
    <property type="project" value="TreeGrafter"/>
</dbReference>
<dbReference type="AlphaFoldDB" id="A0A8S2WWH9"/>
<protein>
    <recommendedName>
        <fullName evidence="11">Methylenetetrahydrofolate reductase (NAD(P)H)</fullName>
    </recommendedName>
</protein>
<keyword evidence="4" id="KW-0285">Flavoprotein</keyword>
<evidence type="ECO:0008006" key="11">
    <source>
        <dbReference type="Google" id="ProtNLM"/>
    </source>
</evidence>
<reference evidence="8" key="1">
    <citation type="submission" date="2021-02" db="EMBL/GenBank/DDBJ databases">
        <authorList>
            <person name="Nowell W R."/>
        </authorList>
    </citation>
    <scope>NUCLEOTIDE SEQUENCE</scope>
</reference>
<organism evidence="8 10">
    <name type="scientific">Rotaria magnacalcarata</name>
    <dbReference type="NCBI Taxonomy" id="392030"/>
    <lineage>
        <taxon>Eukaryota</taxon>
        <taxon>Metazoa</taxon>
        <taxon>Spiralia</taxon>
        <taxon>Gnathifera</taxon>
        <taxon>Rotifera</taxon>
        <taxon>Eurotatoria</taxon>
        <taxon>Bdelloidea</taxon>
        <taxon>Philodinida</taxon>
        <taxon>Philodinidae</taxon>
        <taxon>Rotaria</taxon>
    </lineage>
</organism>
<dbReference type="GO" id="GO:0035999">
    <property type="term" value="P:tetrahydrofolate interconversion"/>
    <property type="evidence" value="ECO:0007669"/>
    <property type="project" value="TreeGrafter"/>
</dbReference>
<evidence type="ECO:0000256" key="6">
    <source>
        <dbReference type="ARBA" id="ARBA00023002"/>
    </source>
</evidence>
<feature type="non-terminal residue" evidence="8">
    <location>
        <position position="1"/>
    </location>
</feature>